<dbReference type="InterPro" id="IPR054708">
    <property type="entry name" value="MTPAP-like_central"/>
</dbReference>
<dbReference type="Proteomes" id="UP000032180">
    <property type="component" value="Chromosome 11"/>
</dbReference>
<dbReference type="PANTHER" id="PTHR45979">
    <property type="entry name" value="PAP/OAS1 SUBSTRATE-BINDING DOMAIN SUPERFAMILY"/>
    <property type="match status" value="1"/>
</dbReference>
<evidence type="ECO:0000259" key="2">
    <source>
        <dbReference type="Pfam" id="PF22600"/>
    </source>
</evidence>
<keyword evidence="5" id="KW-1185">Reference proteome</keyword>
<feature type="region of interest" description="Disordered" evidence="1">
    <location>
        <begin position="627"/>
        <end position="669"/>
    </location>
</feature>
<dbReference type="InterPro" id="IPR043519">
    <property type="entry name" value="NT_sf"/>
</dbReference>
<feature type="region of interest" description="Disordered" evidence="1">
    <location>
        <begin position="569"/>
        <end position="589"/>
    </location>
</feature>
<feature type="compositionally biased region" description="Basic residues" evidence="1">
    <location>
        <begin position="645"/>
        <end position="658"/>
    </location>
</feature>
<dbReference type="HOGENOM" id="CLU_012365_1_0_1"/>
<name>A0A0D9XNC9_9ORYZ</name>
<feature type="region of interest" description="Disordered" evidence="1">
    <location>
        <begin position="11"/>
        <end position="34"/>
    </location>
</feature>
<dbReference type="PANTHER" id="PTHR45979:SF32">
    <property type="entry name" value="OS12G0114200 PROTEIN"/>
    <property type="match status" value="1"/>
</dbReference>
<feature type="domain" description="PAP/OAS1 substrate-binding-related" evidence="3">
    <location>
        <begin position="175"/>
        <end position="366"/>
    </location>
</feature>
<evidence type="ECO:0000256" key="1">
    <source>
        <dbReference type="SAM" id="MobiDB-lite"/>
    </source>
</evidence>
<evidence type="ECO:0000313" key="5">
    <source>
        <dbReference type="Proteomes" id="UP000032180"/>
    </source>
</evidence>
<dbReference type="SUPFAM" id="SSF81301">
    <property type="entry name" value="Nucleotidyltransferase"/>
    <property type="match status" value="1"/>
</dbReference>
<sequence>MVDNLGCSPALEPVPNPDFAPPANPDPASISPDAWDPLEAAAGAVVCRIQPNRPSENRRAAVIDYVQRIIGSTVGCQVFPFGSVPLKTYLPDGDIDLTAFGHPNDEILAKHVQAVLESQEARKDAEFEVKDVQYIHAEVKLVKCIVQNIIVDISFNQFGGLCTLCFLEQVDRKFEKNHLFKRSIMLIKAWCYYESRILGAHHGLISTYALEILVLYIFHLFHETLDGPLAVLYRFLDYYSKFDWDNKGISLFGPVSLSSLPDLVTDSPDTVDDDFTMREEFLKECAQFFTVTPRNSERNTRSFSRKFFNIVDPLKQSNNLGRSVSKGNFLRIRSAFDFGARKLGKILQVPVSSTVDEVNQFFRNTLRRHCTRVRPDVQEIILDFNAETERADNDCSPLYNNNSFGDLSDQFNNISISDSSNHGSLKQKGWNYMAEYKESKTTNPETSISTGGSDSCEPVPPLITGACSLPSEEGHGAPDLFNESENGMKAGIKHDTNSSHNGTSTTGYTGRSHQSFEEVDDDDEGSNWSDLTGDYETNRNNLLYAQGFHQDYPMNPYYPFGPVYYQMPSPPPARYQNRRSSNGHSRNNAYGYAGTNGIGPAPCPPGYIMMRPSYSQIDDPNRVRGTGTYFPNPSLCKDRSPTGRGGRRKTHFLPHNHQRSQQYGRSDVSADLSSIPSEELRQIYVSGANDLGISSSLNIPVPSPSSEAPREIAHGNGYIQPPDKKLEFGTLGALPFEVTSEDHGIGNRLNYDSNSQPSASASPMSLAHNPGIGSDRMRNAQPYHLKDNGDFPPLSS</sequence>
<dbReference type="Pfam" id="PF22600">
    <property type="entry name" value="MTPAP-like_central"/>
    <property type="match status" value="1"/>
</dbReference>
<feature type="compositionally biased region" description="Polar residues" evidence="1">
    <location>
        <begin position="750"/>
        <end position="763"/>
    </location>
</feature>
<feature type="region of interest" description="Disordered" evidence="1">
    <location>
        <begin position="745"/>
        <end position="796"/>
    </location>
</feature>
<feature type="compositionally biased region" description="Pro residues" evidence="1">
    <location>
        <begin position="12"/>
        <end position="25"/>
    </location>
</feature>
<dbReference type="InterPro" id="IPR058921">
    <property type="entry name" value="PAP/OAS1-rel"/>
</dbReference>
<reference evidence="4" key="3">
    <citation type="submission" date="2015-04" db="UniProtKB">
        <authorList>
            <consortium name="EnsemblPlants"/>
        </authorList>
    </citation>
    <scope>IDENTIFICATION</scope>
</reference>
<dbReference type="STRING" id="77586.A0A0D9XNC9"/>
<dbReference type="eggNOG" id="KOG1906">
    <property type="taxonomic scope" value="Eukaryota"/>
</dbReference>
<dbReference type="Pfam" id="PF26180">
    <property type="entry name" value="PAP-OAS1"/>
    <property type="match status" value="1"/>
</dbReference>
<dbReference type="Gene3D" id="1.10.1410.10">
    <property type="match status" value="1"/>
</dbReference>
<feature type="compositionally biased region" description="Low complexity" evidence="1">
    <location>
        <begin position="578"/>
        <end position="588"/>
    </location>
</feature>
<dbReference type="Gramene" id="LPERR11G00770.1">
    <property type="protein sequence ID" value="LPERR11G00770.1"/>
    <property type="gene ID" value="LPERR11G00770"/>
</dbReference>
<evidence type="ECO:0000259" key="3">
    <source>
        <dbReference type="Pfam" id="PF26180"/>
    </source>
</evidence>
<reference evidence="4 5" key="1">
    <citation type="submission" date="2012-08" db="EMBL/GenBank/DDBJ databases">
        <title>Oryza genome evolution.</title>
        <authorList>
            <person name="Wing R.A."/>
        </authorList>
    </citation>
    <scope>NUCLEOTIDE SEQUENCE</scope>
</reference>
<dbReference type="Gene3D" id="3.30.460.10">
    <property type="entry name" value="Beta Polymerase, domain 2"/>
    <property type="match status" value="1"/>
</dbReference>
<proteinExistence type="predicted"/>
<feature type="domain" description="Poly(A) RNA polymerase mitochondrial-like central palm" evidence="2">
    <location>
        <begin position="45"/>
        <end position="161"/>
    </location>
</feature>
<reference evidence="5" key="2">
    <citation type="submission" date="2013-12" db="EMBL/GenBank/DDBJ databases">
        <authorList>
            <person name="Yu Y."/>
            <person name="Lee S."/>
            <person name="de Baynast K."/>
            <person name="Wissotski M."/>
            <person name="Liu L."/>
            <person name="Talag J."/>
            <person name="Goicoechea J."/>
            <person name="Angelova A."/>
            <person name="Jetty R."/>
            <person name="Kudrna D."/>
            <person name="Golser W."/>
            <person name="Rivera L."/>
            <person name="Zhang J."/>
            <person name="Wing R."/>
        </authorList>
    </citation>
    <scope>NUCLEOTIDE SEQUENCE</scope>
</reference>
<organism evidence="4 5">
    <name type="scientific">Leersia perrieri</name>
    <dbReference type="NCBI Taxonomy" id="77586"/>
    <lineage>
        <taxon>Eukaryota</taxon>
        <taxon>Viridiplantae</taxon>
        <taxon>Streptophyta</taxon>
        <taxon>Embryophyta</taxon>
        <taxon>Tracheophyta</taxon>
        <taxon>Spermatophyta</taxon>
        <taxon>Magnoliopsida</taxon>
        <taxon>Liliopsida</taxon>
        <taxon>Poales</taxon>
        <taxon>Poaceae</taxon>
        <taxon>BOP clade</taxon>
        <taxon>Oryzoideae</taxon>
        <taxon>Oryzeae</taxon>
        <taxon>Oryzinae</taxon>
        <taxon>Leersia</taxon>
    </lineage>
</organism>
<dbReference type="CDD" id="cd05402">
    <property type="entry name" value="NT_PAP_TUTase"/>
    <property type="match status" value="1"/>
</dbReference>
<protein>
    <recommendedName>
        <fullName evidence="6">PAP-associated domain-containing protein</fullName>
    </recommendedName>
</protein>
<feature type="compositionally biased region" description="Low complexity" evidence="1">
    <location>
        <begin position="498"/>
        <end position="510"/>
    </location>
</feature>
<feature type="region of interest" description="Disordered" evidence="1">
    <location>
        <begin position="471"/>
        <end position="533"/>
    </location>
</feature>
<evidence type="ECO:0000313" key="4">
    <source>
        <dbReference type="EnsemblPlants" id="LPERR11G00770.1"/>
    </source>
</evidence>
<accession>A0A0D9XNC9</accession>
<dbReference type="SUPFAM" id="SSF81631">
    <property type="entry name" value="PAP/OAS1 substrate-binding domain"/>
    <property type="match status" value="1"/>
</dbReference>
<dbReference type="EnsemblPlants" id="LPERR11G00770.1">
    <property type="protein sequence ID" value="LPERR11G00770.1"/>
    <property type="gene ID" value="LPERR11G00770"/>
</dbReference>
<dbReference type="AlphaFoldDB" id="A0A0D9XNC9"/>
<dbReference type="InterPro" id="IPR058920">
    <property type="entry name" value="PAP-OAS1-bd-rel"/>
</dbReference>
<evidence type="ECO:0008006" key="6">
    <source>
        <dbReference type="Google" id="ProtNLM"/>
    </source>
</evidence>